<accession>E2BE06</accession>
<dbReference type="OrthoDB" id="17255at2759"/>
<keyword evidence="2" id="KW-1185">Reference proteome</keyword>
<protein>
    <submittedName>
        <fullName evidence="1">Uncharacterized protein</fullName>
    </submittedName>
</protein>
<dbReference type="Proteomes" id="UP000008237">
    <property type="component" value="Unassembled WGS sequence"/>
</dbReference>
<organism evidence="2">
    <name type="scientific">Harpegnathos saltator</name>
    <name type="common">Jerdon's jumping ant</name>
    <dbReference type="NCBI Taxonomy" id="610380"/>
    <lineage>
        <taxon>Eukaryota</taxon>
        <taxon>Metazoa</taxon>
        <taxon>Ecdysozoa</taxon>
        <taxon>Arthropoda</taxon>
        <taxon>Hexapoda</taxon>
        <taxon>Insecta</taxon>
        <taxon>Pterygota</taxon>
        <taxon>Neoptera</taxon>
        <taxon>Endopterygota</taxon>
        <taxon>Hymenoptera</taxon>
        <taxon>Apocrita</taxon>
        <taxon>Aculeata</taxon>
        <taxon>Formicoidea</taxon>
        <taxon>Formicidae</taxon>
        <taxon>Ponerinae</taxon>
        <taxon>Ponerini</taxon>
        <taxon>Harpegnathos</taxon>
    </lineage>
</organism>
<dbReference type="AlphaFoldDB" id="E2BE06"/>
<sequence length="211" mass="24901">MFVVYHEQYKYIYDRTNAILSHMVVKVPKNNTKKLELEILDVKLTLDMNEVRKNEQVKCTQSLNNRYIRFRNPIDAKATLQDTFNWLYPSVDYDEIKIQNPSNPPSCRLMSLESFNNVKENMDSYINMTDFGPNIIIQTKTAYKEDGMEWFKIGKVILRTLRPPLKSDEDATFHVPMEMRLQLLSLHCETYMAGIIQLGDKVYTLKNFNRK</sequence>
<dbReference type="EMBL" id="GL447731">
    <property type="protein sequence ID" value="EFN86070.1"/>
    <property type="molecule type" value="Genomic_DNA"/>
</dbReference>
<dbReference type="InParanoid" id="E2BE06"/>
<name>E2BE06_HARSA</name>
<evidence type="ECO:0000313" key="2">
    <source>
        <dbReference type="Proteomes" id="UP000008237"/>
    </source>
</evidence>
<evidence type="ECO:0000313" key="1">
    <source>
        <dbReference type="EMBL" id="EFN86070.1"/>
    </source>
</evidence>
<proteinExistence type="predicted"/>
<reference evidence="1 2" key="1">
    <citation type="journal article" date="2010" name="Science">
        <title>Genomic comparison of the ants Camponotus floridanus and Harpegnathos saltator.</title>
        <authorList>
            <person name="Bonasio R."/>
            <person name="Zhang G."/>
            <person name="Ye C."/>
            <person name="Mutti N.S."/>
            <person name="Fang X."/>
            <person name="Qin N."/>
            <person name="Donahue G."/>
            <person name="Yang P."/>
            <person name="Li Q."/>
            <person name="Li C."/>
            <person name="Zhang P."/>
            <person name="Huang Z."/>
            <person name="Berger S.L."/>
            <person name="Reinberg D."/>
            <person name="Wang J."/>
            <person name="Liebig J."/>
        </authorList>
    </citation>
    <scope>NUCLEOTIDE SEQUENCE [LARGE SCALE GENOMIC DNA]</scope>
    <source>
        <strain evidence="1 2">R22 G/1</strain>
    </source>
</reference>
<gene>
    <name evidence="1" type="ORF">EAI_03021</name>
</gene>